<feature type="domain" description="MutL C-terminal dimerisation" evidence="7">
    <location>
        <begin position="508"/>
        <end position="650"/>
    </location>
</feature>
<evidence type="ECO:0000256" key="2">
    <source>
        <dbReference type="ARBA" id="ARBA00021975"/>
    </source>
</evidence>
<dbReference type="PANTHER" id="PTHR10073:SF12">
    <property type="entry name" value="DNA MISMATCH REPAIR PROTEIN MLH1"/>
    <property type="match status" value="1"/>
</dbReference>
<dbReference type="PROSITE" id="PS00058">
    <property type="entry name" value="DNA_MISMATCH_REPAIR_1"/>
    <property type="match status" value="1"/>
</dbReference>
<dbReference type="InterPro" id="IPR020568">
    <property type="entry name" value="Ribosomal_Su5_D2-typ_SF"/>
</dbReference>
<dbReference type="InterPro" id="IPR014790">
    <property type="entry name" value="MutL_C"/>
</dbReference>
<feature type="compositionally biased region" description="Low complexity" evidence="6">
    <location>
        <begin position="421"/>
        <end position="432"/>
    </location>
</feature>
<dbReference type="InterPro" id="IPR042121">
    <property type="entry name" value="MutL_C_regsub"/>
</dbReference>
<feature type="region of interest" description="Disordered" evidence="6">
    <location>
        <begin position="343"/>
        <end position="479"/>
    </location>
</feature>
<dbReference type="InterPro" id="IPR037198">
    <property type="entry name" value="MutL_C_sf"/>
</dbReference>
<evidence type="ECO:0000256" key="1">
    <source>
        <dbReference type="ARBA" id="ARBA00006082"/>
    </source>
</evidence>
<name>A0A225DPR4_9BACT</name>
<evidence type="ECO:0000256" key="4">
    <source>
        <dbReference type="ARBA" id="ARBA00023204"/>
    </source>
</evidence>
<dbReference type="NCBIfam" id="TIGR00585">
    <property type="entry name" value="mutl"/>
    <property type="match status" value="1"/>
</dbReference>
<dbReference type="PANTHER" id="PTHR10073">
    <property type="entry name" value="DNA MISMATCH REPAIR PROTEIN MLH, PMS, MUTL"/>
    <property type="match status" value="1"/>
</dbReference>
<comment type="caution">
    <text evidence="9">The sequence shown here is derived from an EMBL/GenBank/DDBJ whole genome shotgun (WGS) entry which is preliminary data.</text>
</comment>
<dbReference type="Pfam" id="PF13589">
    <property type="entry name" value="HATPase_c_3"/>
    <property type="match status" value="1"/>
</dbReference>
<dbReference type="EMBL" id="NIDE01000004">
    <property type="protein sequence ID" value="OWK43291.1"/>
    <property type="molecule type" value="Genomic_DNA"/>
</dbReference>
<dbReference type="GO" id="GO:0016887">
    <property type="term" value="F:ATP hydrolysis activity"/>
    <property type="evidence" value="ECO:0007669"/>
    <property type="project" value="InterPro"/>
</dbReference>
<reference evidence="10" key="1">
    <citation type="submission" date="2017-06" db="EMBL/GenBank/DDBJ databases">
        <title>Genome analysis of Fimbriiglobus ruber SP5, the first member of the order Planctomycetales with confirmed chitinolytic capability.</title>
        <authorList>
            <person name="Ravin N.V."/>
            <person name="Rakitin A.L."/>
            <person name="Ivanova A.A."/>
            <person name="Beletsky A.V."/>
            <person name="Kulichevskaya I.S."/>
            <person name="Mardanov A.V."/>
            <person name="Dedysh S.N."/>
        </authorList>
    </citation>
    <scope>NUCLEOTIDE SEQUENCE [LARGE SCALE GENOMIC DNA]</scope>
    <source>
        <strain evidence="10">SP5</strain>
    </source>
</reference>
<protein>
    <recommendedName>
        <fullName evidence="2 5">DNA mismatch repair protein MutL</fullName>
    </recommendedName>
</protein>
<keyword evidence="3 5" id="KW-0227">DNA damage</keyword>
<dbReference type="HAMAP" id="MF_00149">
    <property type="entry name" value="DNA_mis_repair"/>
    <property type="match status" value="1"/>
</dbReference>
<dbReference type="GO" id="GO:0032300">
    <property type="term" value="C:mismatch repair complex"/>
    <property type="evidence" value="ECO:0007669"/>
    <property type="project" value="InterPro"/>
</dbReference>
<dbReference type="Gene3D" id="3.30.1540.20">
    <property type="entry name" value="MutL, C-terminal domain, dimerisation subdomain"/>
    <property type="match status" value="1"/>
</dbReference>
<dbReference type="InterPro" id="IPR038973">
    <property type="entry name" value="MutL/Mlh/Pms-like"/>
</dbReference>
<dbReference type="Gene3D" id="3.30.1370.100">
    <property type="entry name" value="MutL, C-terminal domain, regulatory subdomain"/>
    <property type="match status" value="1"/>
</dbReference>
<dbReference type="GO" id="GO:0140664">
    <property type="term" value="F:ATP-dependent DNA damage sensor activity"/>
    <property type="evidence" value="ECO:0007669"/>
    <property type="project" value="InterPro"/>
</dbReference>
<organism evidence="9 10">
    <name type="scientific">Fimbriiglobus ruber</name>
    <dbReference type="NCBI Taxonomy" id="1908690"/>
    <lineage>
        <taxon>Bacteria</taxon>
        <taxon>Pseudomonadati</taxon>
        <taxon>Planctomycetota</taxon>
        <taxon>Planctomycetia</taxon>
        <taxon>Gemmatales</taxon>
        <taxon>Gemmataceae</taxon>
        <taxon>Fimbriiglobus</taxon>
    </lineage>
</organism>
<dbReference type="SUPFAM" id="SSF54211">
    <property type="entry name" value="Ribosomal protein S5 domain 2-like"/>
    <property type="match status" value="1"/>
</dbReference>
<dbReference type="InterPro" id="IPR002099">
    <property type="entry name" value="MutL/Mlh/PMS"/>
</dbReference>
<comment type="similarity">
    <text evidence="1 5">Belongs to the DNA mismatch repair MutL/HexB family.</text>
</comment>
<feature type="compositionally biased region" description="Low complexity" evidence="6">
    <location>
        <begin position="386"/>
        <end position="403"/>
    </location>
</feature>
<dbReference type="InterPro" id="IPR036890">
    <property type="entry name" value="HATPase_C_sf"/>
</dbReference>
<dbReference type="FunFam" id="3.30.565.10:FF:000003">
    <property type="entry name" value="DNA mismatch repair endonuclease MutL"/>
    <property type="match status" value="1"/>
</dbReference>
<dbReference type="AlphaFoldDB" id="A0A225DPR4"/>
<dbReference type="SUPFAM" id="SSF55874">
    <property type="entry name" value="ATPase domain of HSP90 chaperone/DNA topoisomerase II/histidine kinase"/>
    <property type="match status" value="1"/>
</dbReference>
<dbReference type="Pfam" id="PF01119">
    <property type="entry name" value="DNA_mis_repair"/>
    <property type="match status" value="1"/>
</dbReference>
<dbReference type="Gene3D" id="3.30.230.10">
    <property type="match status" value="1"/>
</dbReference>
<dbReference type="SMART" id="SM00853">
    <property type="entry name" value="MutL_C"/>
    <property type="match status" value="1"/>
</dbReference>
<evidence type="ECO:0000313" key="10">
    <source>
        <dbReference type="Proteomes" id="UP000214646"/>
    </source>
</evidence>
<dbReference type="InterPro" id="IPR020667">
    <property type="entry name" value="DNA_mismatch_repair_MutL"/>
</dbReference>
<dbReference type="GO" id="GO:0005524">
    <property type="term" value="F:ATP binding"/>
    <property type="evidence" value="ECO:0007669"/>
    <property type="project" value="InterPro"/>
</dbReference>
<dbReference type="CDD" id="cd00782">
    <property type="entry name" value="MutL_Trans"/>
    <property type="match status" value="1"/>
</dbReference>
<dbReference type="InterPro" id="IPR013507">
    <property type="entry name" value="DNA_mismatch_S5_2-like"/>
</dbReference>
<dbReference type="SMART" id="SM01340">
    <property type="entry name" value="DNA_mis_repair"/>
    <property type="match status" value="1"/>
</dbReference>
<evidence type="ECO:0000256" key="5">
    <source>
        <dbReference type="HAMAP-Rule" id="MF_00149"/>
    </source>
</evidence>
<dbReference type="SUPFAM" id="SSF118116">
    <property type="entry name" value="DNA mismatch repair protein MutL"/>
    <property type="match status" value="1"/>
</dbReference>
<dbReference type="InterPro" id="IPR014721">
    <property type="entry name" value="Ribsml_uS5_D2-typ_fold_subgr"/>
</dbReference>
<keyword evidence="4 5" id="KW-0234">DNA repair</keyword>
<dbReference type="RefSeq" id="WP_088254159.1">
    <property type="nucleotide sequence ID" value="NZ_NIDE01000004.1"/>
</dbReference>
<sequence length="693" mass="76054">MARIRQLDPIVVTKIAAGEVIERPASVVKELLENSVDAGSTRIDIDLEQGGTELIRVVDDGGGIDSDDLPLAFISHATSKLTEADDLFRISTMGFRGEALASIGGVAQVTLQSRTPDRPSGAEIRCDGGELSPIRPWGGSSGTRIEVRHLFHNFPVRKKFLKSIATELGHVCETVTRLALANPGLHLVLRHNNKMVYEIPASASLPDRVALFFGGEVRDALYEVDSGEAPIRLTGFIADPKCDRGNPKLQYLFVNGRWFRDRSVGHALQEAYRGLLMTGRYAAGFLFLTVPPDQVDVNVHPTKAEVRFRENSLIYSLVRATIKTRLLKENLVPKLQVPAEAASPAEEKWELRSPPPAATDSLFGPRRAAAEKTLAPWELPESAPLPRSSTSPSFSRPETSFEPRGTPSPSLRFAEGAYDRPSASPASVSVVAKSEVTELTQQTIPPSSPFPPDDELRPSSPSALPVTQEKEPEPPENEDVFHVPATTANEALREVAPFSLPALPPGSALQVHDAYLVLETPEGMLVIDQHALHERILYEQLRRRVRDGKLEVQRLLIPEPIDLPAEQAAAVLDARDALAELGLEVTDFGGNTVLLSSYPTLLARRAPHLILRGVIDYLVTKDRPPAKEVLLDHLLATMACKAAVKAGDRLTQEEIAHLLHLRQMAEDSHHCPHGRPTSLLFSRQELDRQFKRI</sequence>
<evidence type="ECO:0000313" key="9">
    <source>
        <dbReference type="EMBL" id="OWK43291.1"/>
    </source>
</evidence>
<comment type="function">
    <text evidence="5">This protein is involved in the repair of mismatches in DNA. It is required for dam-dependent methyl-directed DNA mismatch repair. May act as a 'molecular matchmaker', a protein that promotes the formation of a stable complex between two or more DNA-binding proteins in an ATP-dependent manner without itself being part of a final effector complex.</text>
</comment>
<proteinExistence type="inferred from homology"/>
<feature type="domain" description="DNA mismatch repair protein S5" evidence="8">
    <location>
        <begin position="209"/>
        <end position="327"/>
    </location>
</feature>
<dbReference type="CDD" id="cd16926">
    <property type="entry name" value="HATPase_MutL-MLH-PMS-like"/>
    <property type="match status" value="1"/>
</dbReference>
<evidence type="ECO:0000256" key="6">
    <source>
        <dbReference type="SAM" id="MobiDB-lite"/>
    </source>
</evidence>
<dbReference type="OrthoDB" id="9763467at2"/>
<gene>
    <name evidence="5" type="primary">mutL</name>
    <name evidence="9" type="ORF">FRUB_02890</name>
</gene>
<evidence type="ECO:0000259" key="7">
    <source>
        <dbReference type="SMART" id="SM00853"/>
    </source>
</evidence>
<dbReference type="Gene3D" id="3.30.565.10">
    <property type="entry name" value="Histidine kinase-like ATPase, C-terminal domain"/>
    <property type="match status" value="1"/>
</dbReference>
<dbReference type="Proteomes" id="UP000214646">
    <property type="component" value="Unassembled WGS sequence"/>
</dbReference>
<evidence type="ECO:0000256" key="3">
    <source>
        <dbReference type="ARBA" id="ARBA00022763"/>
    </source>
</evidence>
<dbReference type="Pfam" id="PF08676">
    <property type="entry name" value="MutL_C"/>
    <property type="match status" value="1"/>
</dbReference>
<keyword evidence="10" id="KW-1185">Reference proteome</keyword>
<accession>A0A225DPR4</accession>
<dbReference type="InterPro" id="IPR014762">
    <property type="entry name" value="DNA_mismatch_repair_CS"/>
</dbReference>
<dbReference type="GO" id="GO:0006298">
    <property type="term" value="P:mismatch repair"/>
    <property type="evidence" value="ECO:0007669"/>
    <property type="project" value="UniProtKB-UniRule"/>
</dbReference>
<evidence type="ECO:0000259" key="8">
    <source>
        <dbReference type="SMART" id="SM01340"/>
    </source>
</evidence>
<dbReference type="InterPro" id="IPR042120">
    <property type="entry name" value="MutL_C_dimsub"/>
</dbReference>
<dbReference type="GO" id="GO:0030983">
    <property type="term" value="F:mismatched DNA binding"/>
    <property type="evidence" value="ECO:0007669"/>
    <property type="project" value="InterPro"/>
</dbReference>